<reference evidence="2" key="1">
    <citation type="submission" date="2023-01" db="EMBL/GenBank/DDBJ databases">
        <title>Genome assembly of the deep-sea coral Lophelia pertusa.</title>
        <authorList>
            <person name="Herrera S."/>
            <person name="Cordes E."/>
        </authorList>
    </citation>
    <scope>NUCLEOTIDE SEQUENCE</scope>
    <source>
        <strain evidence="2">USNM1676648</strain>
        <tissue evidence="2">Polyp</tissue>
    </source>
</reference>
<sequence length="134" mass="15002">MSQRCQPSDYRSKKYKATTASGEVKVGCSLSLLRGAAYRSTTIFSRKDTFQRTSGIAVMSSCDSMVKMSLRKEIAQLQQEKDIKRTRMSEVCADLVYHCKRHANEDYLLSCAKGSPHKPSGNDPYKEGSSCEIM</sequence>
<proteinExistence type="predicted"/>
<dbReference type="Gene3D" id="4.10.260.10">
    <property type="entry name" value="Transducin (heterotrimeric G protein), gamma chain"/>
    <property type="match status" value="1"/>
</dbReference>
<name>A0A9X0A1E7_9CNID</name>
<gene>
    <name evidence="2" type="ORF">OS493_017319</name>
</gene>
<accession>A0A9X0A1E7</accession>
<dbReference type="GO" id="GO:0007186">
    <property type="term" value="P:G protein-coupled receptor signaling pathway"/>
    <property type="evidence" value="ECO:0007669"/>
    <property type="project" value="InterPro"/>
</dbReference>
<comment type="caution">
    <text evidence="2">The sequence shown here is derived from an EMBL/GenBank/DDBJ whole genome shotgun (WGS) entry which is preliminary data.</text>
</comment>
<feature type="domain" description="G protein gamma" evidence="1">
    <location>
        <begin position="61"/>
        <end position="134"/>
    </location>
</feature>
<dbReference type="SUPFAM" id="SSF48670">
    <property type="entry name" value="Transducin (heterotrimeric G protein), gamma chain"/>
    <property type="match status" value="1"/>
</dbReference>
<dbReference type="SMART" id="SM01224">
    <property type="entry name" value="G_gamma"/>
    <property type="match status" value="1"/>
</dbReference>
<organism evidence="2 3">
    <name type="scientific">Desmophyllum pertusum</name>
    <dbReference type="NCBI Taxonomy" id="174260"/>
    <lineage>
        <taxon>Eukaryota</taxon>
        <taxon>Metazoa</taxon>
        <taxon>Cnidaria</taxon>
        <taxon>Anthozoa</taxon>
        <taxon>Hexacorallia</taxon>
        <taxon>Scleractinia</taxon>
        <taxon>Caryophylliina</taxon>
        <taxon>Caryophylliidae</taxon>
        <taxon>Desmophyllum</taxon>
    </lineage>
</organism>
<dbReference type="Pfam" id="PF00631">
    <property type="entry name" value="G-gamma"/>
    <property type="match status" value="1"/>
</dbReference>
<dbReference type="InterPro" id="IPR036284">
    <property type="entry name" value="GGL_sf"/>
</dbReference>
<dbReference type="AlphaFoldDB" id="A0A9X0A1E7"/>
<evidence type="ECO:0000313" key="2">
    <source>
        <dbReference type="EMBL" id="KAJ7391622.1"/>
    </source>
</evidence>
<dbReference type="Proteomes" id="UP001163046">
    <property type="component" value="Unassembled WGS sequence"/>
</dbReference>
<dbReference type="PROSITE" id="PS50058">
    <property type="entry name" value="G_PROTEIN_GAMMA"/>
    <property type="match status" value="1"/>
</dbReference>
<dbReference type="InterPro" id="IPR015898">
    <property type="entry name" value="G-protein_gamma-like_dom"/>
</dbReference>
<evidence type="ECO:0000313" key="3">
    <source>
        <dbReference type="Proteomes" id="UP001163046"/>
    </source>
</evidence>
<protein>
    <recommendedName>
        <fullName evidence="1">G protein gamma domain-containing protein</fullName>
    </recommendedName>
</protein>
<evidence type="ECO:0000259" key="1">
    <source>
        <dbReference type="PROSITE" id="PS50058"/>
    </source>
</evidence>
<keyword evidence="3" id="KW-1185">Reference proteome</keyword>
<dbReference type="EMBL" id="MU825405">
    <property type="protein sequence ID" value="KAJ7391622.1"/>
    <property type="molecule type" value="Genomic_DNA"/>
</dbReference>
<dbReference type="SMART" id="SM00224">
    <property type="entry name" value="GGL"/>
    <property type="match status" value="1"/>
</dbReference>